<keyword evidence="4 6" id="KW-1133">Transmembrane helix</keyword>
<gene>
    <name evidence="7" type="ORF">LKD70_04030</name>
</gene>
<dbReference type="PANTHER" id="PTHR42770">
    <property type="entry name" value="AMINO ACID TRANSPORTER-RELATED"/>
    <property type="match status" value="1"/>
</dbReference>
<dbReference type="PANTHER" id="PTHR42770:SF7">
    <property type="entry name" value="MEMBRANE PROTEIN"/>
    <property type="match status" value="1"/>
</dbReference>
<accession>A0ABS8FUF8</accession>
<dbReference type="EMBL" id="JAJEQX010000005">
    <property type="protein sequence ID" value="MCC2253613.1"/>
    <property type="molecule type" value="Genomic_DNA"/>
</dbReference>
<dbReference type="RefSeq" id="WP_227706758.1">
    <property type="nucleotide sequence ID" value="NZ_JAJEQX010000005.1"/>
</dbReference>
<keyword evidence="2" id="KW-1003">Cell membrane</keyword>
<organism evidence="7 8">
    <name type="scientific">Ruminococcus turbiniformis</name>
    <dbReference type="NCBI Taxonomy" id="2881258"/>
    <lineage>
        <taxon>Bacteria</taxon>
        <taxon>Bacillati</taxon>
        <taxon>Bacillota</taxon>
        <taxon>Clostridia</taxon>
        <taxon>Eubacteriales</taxon>
        <taxon>Oscillospiraceae</taxon>
        <taxon>Ruminococcus</taxon>
    </lineage>
</organism>
<keyword evidence="8" id="KW-1185">Reference proteome</keyword>
<feature type="transmembrane region" description="Helical" evidence="6">
    <location>
        <begin position="348"/>
        <end position="365"/>
    </location>
</feature>
<evidence type="ECO:0000256" key="3">
    <source>
        <dbReference type="ARBA" id="ARBA00022692"/>
    </source>
</evidence>
<evidence type="ECO:0000256" key="4">
    <source>
        <dbReference type="ARBA" id="ARBA00022989"/>
    </source>
</evidence>
<dbReference type="Pfam" id="PF13520">
    <property type="entry name" value="AA_permease_2"/>
    <property type="match status" value="1"/>
</dbReference>
<reference evidence="7 8" key="1">
    <citation type="submission" date="2021-10" db="EMBL/GenBank/DDBJ databases">
        <title>Anaerobic single-cell dispensing facilitates the cultivation of human gut bacteria.</title>
        <authorList>
            <person name="Afrizal A."/>
        </authorList>
    </citation>
    <scope>NUCLEOTIDE SEQUENCE [LARGE SCALE GENOMIC DNA]</scope>
    <source>
        <strain evidence="7 8">CLA-AA-H200</strain>
    </source>
</reference>
<feature type="transmembrane region" description="Helical" evidence="6">
    <location>
        <begin position="206"/>
        <end position="224"/>
    </location>
</feature>
<sequence>MKRKKQGLSFFDLFSLGFGAMVGVGWSATLNNLMKNGGGPIPATLGFAFAAAVFIPVALCFAELAPAIPVSGGVVAYARRVFSKPVTFIAGWFMAMAYISIVLWESIAINDIIGYIFPSIKGGSPMHSLVGENIYGSTIIVGIALSLVVIVINWRGIEKGAAFQSTMTFSLLAGSVICVIFALAHADLSNLLPVYSQVEGKSHTTIWAGIFTMFGLAPSYFSGFDTIPQSVESASDVNKKKLGKVIVIALISAGVFYVAIFLSAGAAYPWLDTINMNRPVLSNLFAEIYPGILGTVLWYICIVATLAGLFGTWNGFYMAGSRVLYGMAKAGVLPQIFAKEHPKYKTPYIANLFVAVTMFIGPFLGAGVLDILSVLSSSGFVIGWGIACLALIRLRKTEPDLERPYKIPGGTVIPKFAFVFCVLMLLNCIIPGMPGYMGIGGLTAFAVWMALGIIFYKISNRIR</sequence>
<evidence type="ECO:0000256" key="5">
    <source>
        <dbReference type="ARBA" id="ARBA00023136"/>
    </source>
</evidence>
<feature type="transmembrane region" description="Helical" evidence="6">
    <location>
        <begin position="134"/>
        <end position="154"/>
    </location>
</feature>
<feature type="transmembrane region" description="Helical" evidence="6">
    <location>
        <begin position="166"/>
        <end position="186"/>
    </location>
</feature>
<evidence type="ECO:0000256" key="2">
    <source>
        <dbReference type="ARBA" id="ARBA00022475"/>
    </source>
</evidence>
<dbReference type="InterPro" id="IPR050367">
    <property type="entry name" value="APC_superfamily"/>
</dbReference>
<comment type="caution">
    <text evidence="7">The sequence shown here is derived from an EMBL/GenBank/DDBJ whole genome shotgun (WGS) entry which is preliminary data.</text>
</comment>
<keyword evidence="5 6" id="KW-0472">Membrane</keyword>
<evidence type="ECO:0000256" key="1">
    <source>
        <dbReference type="ARBA" id="ARBA00004651"/>
    </source>
</evidence>
<evidence type="ECO:0000313" key="8">
    <source>
        <dbReference type="Proteomes" id="UP001198151"/>
    </source>
</evidence>
<dbReference type="Gene3D" id="1.20.1740.10">
    <property type="entry name" value="Amino acid/polyamine transporter I"/>
    <property type="match status" value="1"/>
</dbReference>
<dbReference type="PIRSF" id="PIRSF006060">
    <property type="entry name" value="AA_transporter"/>
    <property type="match status" value="1"/>
</dbReference>
<dbReference type="InterPro" id="IPR002293">
    <property type="entry name" value="AA/rel_permease1"/>
</dbReference>
<dbReference type="Proteomes" id="UP001198151">
    <property type="component" value="Unassembled WGS sequence"/>
</dbReference>
<feature type="transmembrane region" description="Helical" evidence="6">
    <location>
        <begin position="412"/>
        <end position="433"/>
    </location>
</feature>
<evidence type="ECO:0000256" key="6">
    <source>
        <dbReference type="SAM" id="Phobius"/>
    </source>
</evidence>
<feature type="transmembrane region" description="Helical" evidence="6">
    <location>
        <begin position="41"/>
        <end position="65"/>
    </location>
</feature>
<feature type="transmembrane region" description="Helical" evidence="6">
    <location>
        <begin position="7"/>
        <end position="29"/>
    </location>
</feature>
<name>A0ABS8FUF8_9FIRM</name>
<protein>
    <submittedName>
        <fullName evidence="7">APC family permease</fullName>
    </submittedName>
</protein>
<feature type="transmembrane region" description="Helical" evidence="6">
    <location>
        <begin position="371"/>
        <end position="392"/>
    </location>
</feature>
<feature type="transmembrane region" description="Helical" evidence="6">
    <location>
        <begin position="245"/>
        <end position="268"/>
    </location>
</feature>
<evidence type="ECO:0000313" key="7">
    <source>
        <dbReference type="EMBL" id="MCC2253613.1"/>
    </source>
</evidence>
<feature type="transmembrane region" description="Helical" evidence="6">
    <location>
        <begin position="439"/>
        <end position="458"/>
    </location>
</feature>
<keyword evidence="3 6" id="KW-0812">Transmembrane</keyword>
<comment type="subcellular location">
    <subcellularLocation>
        <location evidence="1">Cell membrane</location>
        <topology evidence="1">Multi-pass membrane protein</topology>
    </subcellularLocation>
</comment>
<proteinExistence type="predicted"/>
<feature type="transmembrane region" description="Helical" evidence="6">
    <location>
        <begin position="288"/>
        <end position="313"/>
    </location>
</feature>
<feature type="transmembrane region" description="Helical" evidence="6">
    <location>
        <begin position="86"/>
        <end position="104"/>
    </location>
</feature>